<dbReference type="SUPFAM" id="SSF52540">
    <property type="entry name" value="P-loop containing nucleoside triphosphate hydrolases"/>
    <property type="match status" value="1"/>
</dbReference>
<evidence type="ECO:0000313" key="9">
    <source>
        <dbReference type="EMBL" id="GER97959.1"/>
    </source>
</evidence>
<feature type="transmembrane region" description="Helical" evidence="7">
    <location>
        <begin position="173"/>
        <end position="199"/>
    </location>
</feature>
<dbReference type="InterPro" id="IPR003439">
    <property type="entry name" value="ABC_transporter-like_ATP-bd"/>
</dbReference>
<evidence type="ECO:0000256" key="5">
    <source>
        <dbReference type="ARBA" id="ARBA00022989"/>
    </source>
</evidence>
<evidence type="ECO:0000256" key="1">
    <source>
        <dbReference type="ARBA" id="ARBA00004651"/>
    </source>
</evidence>
<evidence type="ECO:0000256" key="4">
    <source>
        <dbReference type="ARBA" id="ARBA00022840"/>
    </source>
</evidence>
<dbReference type="InterPro" id="IPR036640">
    <property type="entry name" value="ABC1_TM_sf"/>
</dbReference>
<dbReference type="GO" id="GO:0016887">
    <property type="term" value="F:ATP hydrolysis activity"/>
    <property type="evidence" value="ECO:0007669"/>
    <property type="project" value="InterPro"/>
</dbReference>
<dbReference type="PANTHER" id="PTHR43394:SF1">
    <property type="entry name" value="ATP-BINDING CASSETTE SUB-FAMILY B MEMBER 10, MITOCHONDRIAL"/>
    <property type="match status" value="1"/>
</dbReference>
<dbReference type="InterPro" id="IPR017871">
    <property type="entry name" value="ABC_transporter-like_CS"/>
</dbReference>
<keyword evidence="6 7" id="KW-0472">Membrane</keyword>
<dbReference type="Gene3D" id="3.40.50.300">
    <property type="entry name" value="P-loop containing nucleotide triphosphate hydrolases"/>
    <property type="match status" value="1"/>
</dbReference>
<feature type="transmembrane region" description="Helical" evidence="7">
    <location>
        <begin position="74"/>
        <end position="97"/>
    </location>
</feature>
<dbReference type="InterPro" id="IPR003593">
    <property type="entry name" value="AAA+_ATPase"/>
</dbReference>
<evidence type="ECO:0000256" key="3">
    <source>
        <dbReference type="ARBA" id="ARBA00022741"/>
    </source>
</evidence>
<feature type="domain" description="ABC transporter" evidence="8">
    <location>
        <begin position="365"/>
        <end position="608"/>
    </location>
</feature>
<dbReference type="PANTHER" id="PTHR43394">
    <property type="entry name" value="ATP-DEPENDENT PERMEASE MDL1, MITOCHONDRIAL"/>
    <property type="match status" value="1"/>
</dbReference>
<dbReference type="Gene3D" id="1.20.1560.10">
    <property type="entry name" value="ABC transporter type 1, transmembrane domain"/>
    <property type="match status" value="1"/>
</dbReference>
<evidence type="ECO:0000256" key="2">
    <source>
        <dbReference type="ARBA" id="ARBA00022692"/>
    </source>
</evidence>
<dbReference type="RefSeq" id="WP_218034042.1">
    <property type="nucleotide sequence ID" value="NZ_BAAABN010000006.1"/>
</dbReference>
<keyword evidence="2 7" id="KW-0812">Transmembrane</keyword>
<evidence type="ECO:0000256" key="7">
    <source>
        <dbReference type="SAM" id="Phobius"/>
    </source>
</evidence>
<organism evidence="9 10">
    <name type="scientific">Acrocarpospora corrugata</name>
    <dbReference type="NCBI Taxonomy" id="35763"/>
    <lineage>
        <taxon>Bacteria</taxon>
        <taxon>Bacillati</taxon>
        <taxon>Actinomycetota</taxon>
        <taxon>Actinomycetes</taxon>
        <taxon>Streptosporangiales</taxon>
        <taxon>Streptosporangiaceae</taxon>
        <taxon>Acrocarpospora</taxon>
    </lineage>
</organism>
<keyword evidence="4" id="KW-0067">ATP-binding</keyword>
<evidence type="ECO:0000259" key="8">
    <source>
        <dbReference type="PROSITE" id="PS50893"/>
    </source>
</evidence>
<keyword evidence="3" id="KW-0547">Nucleotide-binding</keyword>
<dbReference type="Pfam" id="PF00005">
    <property type="entry name" value="ABC_tran"/>
    <property type="match status" value="1"/>
</dbReference>
<dbReference type="Proteomes" id="UP000334990">
    <property type="component" value="Unassembled WGS sequence"/>
</dbReference>
<dbReference type="PROSITE" id="PS00211">
    <property type="entry name" value="ABC_TRANSPORTER_1"/>
    <property type="match status" value="1"/>
</dbReference>
<comment type="subcellular location">
    <subcellularLocation>
        <location evidence="1">Cell membrane</location>
        <topology evidence="1">Multi-pass membrane protein</topology>
    </subcellularLocation>
</comment>
<dbReference type="GO" id="GO:0005886">
    <property type="term" value="C:plasma membrane"/>
    <property type="evidence" value="ECO:0007669"/>
    <property type="project" value="UniProtKB-SubCell"/>
</dbReference>
<dbReference type="GO" id="GO:0005524">
    <property type="term" value="F:ATP binding"/>
    <property type="evidence" value="ECO:0007669"/>
    <property type="project" value="UniProtKB-KW"/>
</dbReference>
<evidence type="ECO:0000313" key="10">
    <source>
        <dbReference type="Proteomes" id="UP000334990"/>
    </source>
</evidence>
<accession>A0A5M3VPM3</accession>
<dbReference type="InterPro" id="IPR039421">
    <property type="entry name" value="Type_1_exporter"/>
</dbReference>
<feature type="transmembrane region" description="Helical" evidence="7">
    <location>
        <begin position="271"/>
        <end position="294"/>
    </location>
</feature>
<dbReference type="EMBL" id="BLAD01000035">
    <property type="protein sequence ID" value="GER97959.1"/>
    <property type="molecule type" value="Genomic_DNA"/>
</dbReference>
<dbReference type="GO" id="GO:0015421">
    <property type="term" value="F:ABC-type oligopeptide transporter activity"/>
    <property type="evidence" value="ECO:0007669"/>
    <property type="project" value="TreeGrafter"/>
</dbReference>
<protein>
    <submittedName>
        <fullName evidence="9">Multidrug ABC transporter permease</fullName>
    </submittedName>
</protein>
<evidence type="ECO:0000256" key="6">
    <source>
        <dbReference type="ARBA" id="ARBA00023136"/>
    </source>
</evidence>
<gene>
    <name evidence="9" type="ORF">Acor_00210</name>
</gene>
<comment type="caution">
    <text evidence="9">The sequence shown here is derived from an EMBL/GenBank/DDBJ whole genome shotgun (WGS) entry which is preliminary data.</text>
</comment>
<dbReference type="AlphaFoldDB" id="A0A5M3VPM3"/>
<feature type="transmembrane region" description="Helical" evidence="7">
    <location>
        <begin position="35"/>
        <end position="62"/>
    </location>
</feature>
<name>A0A5M3VPM3_9ACTN</name>
<dbReference type="PROSITE" id="PS50893">
    <property type="entry name" value="ABC_TRANSPORTER_2"/>
    <property type="match status" value="1"/>
</dbReference>
<sequence>MSGNVSANPYAMSAGELAASRWRIAKLVPKAGTGLVTLLVAVNLVLGLLPVVFVIATSVVLGRVPEAVRGGLDSAAWDSLVAVFVVAAVAFVAQQIIAPLQASLGELTARRIDGQMVERLMAASLRTPGIGPLEDQGALEDLRVAARELEFGVQSPGQACAGLVALIGRYTQLAGYAVVVGVAFSWLAAAGLVVAVLLFRYGQRGGLRKYARVRFALTSAERKGDYLRTLAIQPLAGKEIRVFGLAGWMRDTLRTAYFAWLRPMWAERRRVYLWPFVWFGAWALAATAAVFGLVGFTDTLTLTTFILVMQASLGSLRLAEYYPESDLQTAIGMEAYDAVQRFADRIDEVEEEPATGTVPEPVHTIQFDQVTFRYPGQRRAVFEDLDLTIPVGRCTAIVGLNGAGKTTLVKLLARLYEPTSGAVRLDGVDISTYPIEAWRAKLGVIFQEFARYEASAAVNIGFGAVAYMDDRAGIRAAAEGVGLTATLERLPLGLDTPLARHLTDGADLSGGQWQRVALARALFALRHGSSIVVLDEPTASLDVRAEARFFDDFAGLTQGATTLLISHRFSTVRQADFIVVLEHGRIIEQGSHEELLALDGRYATLFHLQADRFTDDTDIDEEVPA</sequence>
<keyword evidence="10" id="KW-1185">Reference proteome</keyword>
<dbReference type="InterPro" id="IPR027417">
    <property type="entry name" value="P-loop_NTPase"/>
</dbReference>
<dbReference type="SMART" id="SM00382">
    <property type="entry name" value="AAA"/>
    <property type="match status" value="1"/>
</dbReference>
<reference evidence="9 10" key="1">
    <citation type="submission" date="2019-10" db="EMBL/GenBank/DDBJ databases">
        <title>Whole genome shotgun sequence of Acrocarpospora corrugata NBRC 13972.</title>
        <authorList>
            <person name="Ichikawa N."/>
            <person name="Kimura A."/>
            <person name="Kitahashi Y."/>
            <person name="Komaki H."/>
            <person name="Oguchi A."/>
        </authorList>
    </citation>
    <scope>NUCLEOTIDE SEQUENCE [LARGE SCALE GENOMIC DNA]</scope>
    <source>
        <strain evidence="9 10">NBRC 13972</strain>
    </source>
</reference>
<proteinExistence type="predicted"/>
<keyword evidence="5 7" id="KW-1133">Transmembrane helix</keyword>